<dbReference type="EMBL" id="FNKB01000001">
    <property type="protein sequence ID" value="SDQ15493.1"/>
    <property type="molecule type" value="Genomic_DNA"/>
</dbReference>
<sequence>MEQYIYTPNDVKYSSDVNVDEPGASFAEALAAEQKWQLRGLSISGSALAGMLQIGTRTLTQWLNGRNKIPFAFVYSACLVTGIKPSSLFKLAERRLKKSEPSLVSGNLERTEPSTLTPDELRTRGVRFIQCISAELRTQLAARDISVRQIALRLGKAPAVAGEWLSGKKVIPVHFAYNVCKAIDLPIAELVDRAEARIDLYPEDDDEVVRTETFSRGESPCSALSSNETSRRLRALLELKGMDEGSGYEAVRDRAMKRRVTIDRAEWDTVLEGTTAPDRKVIVAIADALGAPLDYLTVDDEEVTARVEAEAALARVAAKAGVKNIAARGTRLSAETLREIANLIGRLPK</sequence>
<reference evidence="2 3" key="1">
    <citation type="submission" date="2016-10" db="EMBL/GenBank/DDBJ databases">
        <authorList>
            <person name="de Groot N.N."/>
        </authorList>
    </citation>
    <scope>NUCLEOTIDE SEQUENCE [LARGE SCALE GENOMIC DNA]</scope>
    <source>
        <strain evidence="2 3">DSM 22788</strain>
    </source>
</reference>
<dbReference type="SMART" id="SM00530">
    <property type="entry name" value="HTH_XRE"/>
    <property type="match status" value="3"/>
</dbReference>
<dbReference type="CDD" id="cd00093">
    <property type="entry name" value="HTH_XRE"/>
    <property type="match status" value="1"/>
</dbReference>
<evidence type="ECO:0000259" key="1">
    <source>
        <dbReference type="PROSITE" id="PS50943"/>
    </source>
</evidence>
<evidence type="ECO:0000313" key="2">
    <source>
        <dbReference type="EMBL" id="SDQ15493.1"/>
    </source>
</evidence>
<dbReference type="SUPFAM" id="SSF47413">
    <property type="entry name" value="lambda repressor-like DNA-binding domains"/>
    <property type="match status" value="1"/>
</dbReference>
<feature type="domain" description="HTH cro/C1-type" evidence="1">
    <location>
        <begin position="136"/>
        <end position="190"/>
    </location>
</feature>
<dbReference type="Proteomes" id="UP000182690">
    <property type="component" value="Unassembled WGS sequence"/>
</dbReference>
<feature type="domain" description="HTH cro/C1-type" evidence="1">
    <location>
        <begin position="273"/>
        <end position="296"/>
    </location>
</feature>
<dbReference type="GO" id="GO:0003677">
    <property type="term" value="F:DNA binding"/>
    <property type="evidence" value="ECO:0007669"/>
    <property type="project" value="InterPro"/>
</dbReference>
<organism evidence="2 3">
    <name type="scientific">Leucobacter chromiiresistens</name>
    <dbReference type="NCBI Taxonomy" id="1079994"/>
    <lineage>
        <taxon>Bacteria</taxon>
        <taxon>Bacillati</taxon>
        <taxon>Actinomycetota</taxon>
        <taxon>Actinomycetes</taxon>
        <taxon>Micrococcales</taxon>
        <taxon>Microbacteriaceae</taxon>
        <taxon>Leucobacter</taxon>
    </lineage>
</organism>
<evidence type="ECO:0000313" key="3">
    <source>
        <dbReference type="Proteomes" id="UP000182690"/>
    </source>
</evidence>
<dbReference type="PROSITE" id="PS50943">
    <property type="entry name" value="HTH_CROC1"/>
    <property type="match status" value="2"/>
</dbReference>
<dbReference type="Gene3D" id="1.10.260.40">
    <property type="entry name" value="lambda repressor-like DNA-binding domains"/>
    <property type="match status" value="1"/>
</dbReference>
<dbReference type="InterPro" id="IPR010982">
    <property type="entry name" value="Lambda_DNA-bd_dom_sf"/>
</dbReference>
<proteinExistence type="predicted"/>
<name>A0A1H0YK23_9MICO</name>
<dbReference type="STRING" id="1079994.SAMN04488565_0946"/>
<gene>
    <name evidence="2" type="ORF">SAMN04488565_0946</name>
</gene>
<dbReference type="AlphaFoldDB" id="A0A1H0YK23"/>
<accession>A0A1H0YK23</accession>
<dbReference type="InterPro" id="IPR001387">
    <property type="entry name" value="Cro/C1-type_HTH"/>
</dbReference>
<protein>
    <recommendedName>
        <fullName evidence="1">HTH cro/C1-type domain-containing protein</fullName>
    </recommendedName>
</protein>